<evidence type="ECO:0000313" key="20">
    <source>
        <dbReference type="EMBL" id="QCI56356.1"/>
    </source>
</evidence>
<dbReference type="InterPro" id="IPR050175">
    <property type="entry name" value="Complex_I_Subunit_2"/>
</dbReference>
<organism evidence="20">
    <name type="scientific">Rhyzopertha dominica</name>
    <name type="common">Lesser grain borer</name>
    <name type="synonym">Synodendron dominica</name>
    <dbReference type="NCBI Taxonomy" id="92692"/>
    <lineage>
        <taxon>Eukaryota</taxon>
        <taxon>Metazoa</taxon>
        <taxon>Ecdysozoa</taxon>
        <taxon>Arthropoda</taxon>
        <taxon>Hexapoda</taxon>
        <taxon>Insecta</taxon>
        <taxon>Pterygota</taxon>
        <taxon>Neoptera</taxon>
        <taxon>Endopterygota</taxon>
        <taxon>Coleoptera</taxon>
        <taxon>Polyphaga</taxon>
        <taxon>Bostrichiformia</taxon>
        <taxon>Bostrichidae</taxon>
        <taxon>Dinoderinae</taxon>
        <taxon>Rhyzopertha</taxon>
    </lineage>
</organism>
<evidence type="ECO:0000256" key="18">
    <source>
        <dbReference type="RuleBase" id="RU003403"/>
    </source>
</evidence>
<dbReference type="GO" id="GO:0006120">
    <property type="term" value="P:mitochondrial electron transport, NADH to ubiquinone"/>
    <property type="evidence" value="ECO:0007669"/>
    <property type="project" value="InterPro"/>
</dbReference>
<dbReference type="Pfam" id="PF00361">
    <property type="entry name" value="Proton_antipo_M"/>
    <property type="match status" value="1"/>
</dbReference>
<evidence type="ECO:0000256" key="3">
    <source>
        <dbReference type="ARBA" id="ARBA00007012"/>
    </source>
</evidence>
<evidence type="ECO:0000256" key="17">
    <source>
        <dbReference type="ARBA" id="ARBA00049551"/>
    </source>
</evidence>
<evidence type="ECO:0000256" key="8">
    <source>
        <dbReference type="ARBA" id="ARBA00022692"/>
    </source>
</evidence>
<evidence type="ECO:0000256" key="13">
    <source>
        <dbReference type="ARBA" id="ARBA00023027"/>
    </source>
</evidence>
<keyword evidence="16 18" id="KW-0472">Membrane</keyword>
<keyword evidence="10 18" id="KW-1278">Translocase</keyword>
<dbReference type="InterPro" id="IPR001750">
    <property type="entry name" value="ND/Mrp_TM"/>
</dbReference>
<evidence type="ECO:0000256" key="2">
    <source>
        <dbReference type="ARBA" id="ARBA00004448"/>
    </source>
</evidence>
<keyword evidence="13 18" id="KW-0520">NAD</keyword>
<keyword evidence="8 18" id="KW-0812">Transmembrane</keyword>
<keyword evidence="6" id="KW-0813">Transport</keyword>
<accession>A0A4V1DVF3</accession>
<keyword evidence="9 18" id="KW-0999">Mitochondrion inner membrane</keyword>
<feature type="domain" description="NADH:quinone oxidoreductase/Mrp antiporter transmembrane" evidence="19">
    <location>
        <begin position="23"/>
        <end position="278"/>
    </location>
</feature>
<dbReference type="PANTHER" id="PTHR46552">
    <property type="entry name" value="NADH-UBIQUINONE OXIDOREDUCTASE CHAIN 2"/>
    <property type="match status" value="1"/>
</dbReference>
<evidence type="ECO:0000256" key="1">
    <source>
        <dbReference type="ARBA" id="ARBA00003257"/>
    </source>
</evidence>
<comment type="similarity">
    <text evidence="3 18">Belongs to the complex I subunit 2 family.</text>
</comment>
<evidence type="ECO:0000256" key="7">
    <source>
        <dbReference type="ARBA" id="ARBA00022660"/>
    </source>
</evidence>
<dbReference type="AlphaFoldDB" id="A0A4V1DVF3"/>
<sequence length="330" mass="38258">MIKLSKISFTITMMIGSMITISSYTWMGMWMGLEINLLSIIPLLTTKKNIYSTEAAIKYFITQALTSSILLMSILILSTNLINQKSAMMILYSSLMTKMGTAPFHFWFPEIIEGLDWMNCLIMMTWQKIAPAMILMSSMNMNTFIYITITSSMLISGIMGVNQTSLRKIMAYSSINHMAWMMASMNNEKIFYIYLSIYITMSSIFIFTLKSNNSLYIYQMMTSNQSPIIKKTFIINLLSMGGLPPLLGFFPKWMVINSMIQSNDLILSTFMVMTTLLTLYFYMQISMPILTMYKMKMKWSKKNPQQFFMNKMNMINLLSIPVCTIWFNFY</sequence>
<keyword evidence="15 18" id="KW-0496">Mitochondrion</keyword>
<evidence type="ECO:0000256" key="14">
    <source>
        <dbReference type="ARBA" id="ARBA00023075"/>
    </source>
</evidence>
<comment type="catalytic activity">
    <reaction evidence="17 18">
        <text>a ubiquinone + NADH + 5 H(+)(in) = a ubiquinol + NAD(+) + 4 H(+)(out)</text>
        <dbReference type="Rhea" id="RHEA:29091"/>
        <dbReference type="Rhea" id="RHEA-COMP:9565"/>
        <dbReference type="Rhea" id="RHEA-COMP:9566"/>
        <dbReference type="ChEBI" id="CHEBI:15378"/>
        <dbReference type="ChEBI" id="CHEBI:16389"/>
        <dbReference type="ChEBI" id="CHEBI:17976"/>
        <dbReference type="ChEBI" id="CHEBI:57540"/>
        <dbReference type="ChEBI" id="CHEBI:57945"/>
        <dbReference type="EC" id="7.1.1.2"/>
    </reaction>
</comment>
<gene>
    <name evidence="20" type="primary">nad2</name>
</gene>
<evidence type="ECO:0000256" key="11">
    <source>
        <dbReference type="ARBA" id="ARBA00022982"/>
    </source>
</evidence>
<dbReference type="EC" id="7.1.1.2" evidence="4 18"/>
<comment type="subcellular location">
    <subcellularLocation>
        <location evidence="2 18">Mitochondrion inner membrane</location>
        <topology evidence="2 18">Multi-pass membrane protein</topology>
    </subcellularLocation>
</comment>
<keyword evidence="12 18" id="KW-1133">Transmembrane helix</keyword>
<evidence type="ECO:0000256" key="16">
    <source>
        <dbReference type="ARBA" id="ARBA00023136"/>
    </source>
</evidence>
<feature type="transmembrane region" description="Helical" evidence="18">
    <location>
        <begin position="265"/>
        <end position="291"/>
    </location>
</feature>
<feature type="transmembrane region" description="Helical" evidence="18">
    <location>
        <begin position="312"/>
        <end position="329"/>
    </location>
</feature>
<evidence type="ECO:0000256" key="15">
    <source>
        <dbReference type="ARBA" id="ARBA00023128"/>
    </source>
</evidence>
<reference evidence="20" key="1">
    <citation type="submission" date="2018-08" db="EMBL/GenBank/DDBJ databases">
        <title>High-level phylogeny of Polyphaga (Insecta: Coleoptera) inferred from mitogenome sequences.</title>
        <authorList>
            <person name="Yuan M.-L."/>
        </authorList>
    </citation>
    <scope>NUCLEOTIDE SEQUENCE</scope>
</reference>
<protein>
    <recommendedName>
        <fullName evidence="5 18">NADH-ubiquinone oxidoreductase chain 2</fullName>
        <ecNumber evidence="4 18">7.1.1.2</ecNumber>
    </recommendedName>
</protein>
<evidence type="ECO:0000256" key="4">
    <source>
        <dbReference type="ARBA" id="ARBA00012944"/>
    </source>
</evidence>
<dbReference type="InterPro" id="IPR003917">
    <property type="entry name" value="NADH_UbQ_OxRdtase_chain2"/>
</dbReference>
<geneLocation type="mitochondrion" evidence="20"/>
<feature type="transmembrane region" description="Helical" evidence="18">
    <location>
        <begin position="7"/>
        <end position="27"/>
    </location>
</feature>
<dbReference type="GO" id="GO:0008137">
    <property type="term" value="F:NADH dehydrogenase (ubiquinone) activity"/>
    <property type="evidence" value="ECO:0007669"/>
    <property type="project" value="UniProtKB-EC"/>
</dbReference>
<keyword evidence="11 18" id="KW-0249">Electron transport</keyword>
<comment type="function">
    <text evidence="1">Core subunit of the mitochondrial membrane respiratory chain NADH dehydrogenase (Complex I) that is believed to belong to the minimal assembly required for catalysis. Complex I functions in the transfer of electrons from NADH to the respiratory chain. The immediate electron acceptor for the enzyme is believed to be ubiquinone.</text>
</comment>
<evidence type="ECO:0000256" key="5">
    <source>
        <dbReference type="ARBA" id="ARBA00021008"/>
    </source>
</evidence>
<name>A0A4V1DVF3_RHYDO</name>
<dbReference type="GO" id="GO:0005743">
    <property type="term" value="C:mitochondrial inner membrane"/>
    <property type="evidence" value="ECO:0007669"/>
    <property type="project" value="UniProtKB-SubCell"/>
</dbReference>
<dbReference type="PANTHER" id="PTHR46552:SF1">
    <property type="entry name" value="NADH-UBIQUINONE OXIDOREDUCTASE CHAIN 2"/>
    <property type="match status" value="1"/>
</dbReference>
<feature type="transmembrane region" description="Helical" evidence="18">
    <location>
        <begin position="233"/>
        <end position="253"/>
    </location>
</feature>
<keyword evidence="14 18" id="KW-0830">Ubiquinone</keyword>
<comment type="function">
    <text evidence="18">Core subunit of the mitochondrial membrane respiratory chain NADH dehydrogenase (Complex I) which catalyzes electron transfer from NADH through the respiratory chain, using ubiquinone as an electron acceptor. Essential for the catalytic activity and assembly of complex I.</text>
</comment>
<keyword evidence="7 18" id="KW-0679">Respiratory chain</keyword>
<evidence type="ECO:0000256" key="12">
    <source>
        <dbReference type="ARBA" id="ARBA00022989"/>
    </source>
</evidence>
<dbReference type="EMBL" id="MH817139">
    <property type="protein sequence ID" value="QCI56356.1"/>
    <property type="molecule type" value="Genomic_DNA"/>
</dbReference>
<evidence type="ECO:0000256" key="9">
    <source>
        <dbReference type="ARBA" id="ARBA00022792"/>
    </source>
</evidence>
<evidence type="ECO:0000256" key="6">
    <source>
        <dbReference type="ARBA" id="ARBA00022448"/>
    </source>
</evidence>
<feature type="transmembrane region" description="Helical" evidence="18">
    <location>
        <begin position="143"/>
        <end position="162"/>
    </location>
</feature>
<feature type="transmembrane region" description="Helical" evidence="18">
    <location>
        <begin position="191"/>
        <end position="212"/>
    </location>
</feature>
<feature type="transmembrane region" description="Helical" evidence="18">
    <location>
        <begin position="56"/>
        <end position="77"/>
    </location>
</feature>
<evidence type="ECO:0000259" key="19">
    <source>
        <dbReference type="Pfam" id="PF00361"/>
    </source>
</evidence>
<dbReference type="PRINTS" id="PR01436">
    <property type="entry name" value="NADHDHGNASE2"/>
</dbReference>
<evidence type="ECO:0000256" key="10">
    <source>
        <dbReference type="ARBA" id="ARBA00022967"/>
    </source>
</evidence>
<proteinExistence type="inferred from homology"/>